<feature type="domain" description="Radical SAM core" evidence="6">
    <location>
        <begin position="142"/>
        <end position="359"/>
    </location>
</feature>
<dbReference type="PROSITE" id="PS51918">
    <property type="entry name" value="RADICAL_SAM"/>
    <property type="match status" value="1"/>
</dbReference>
<evidence type="ECO:0000313" key="8">
    <source>
        <dbReference type="Proteomes" id="UP000823604"/>
    </source>
</evidence>
<dbReference type="CDD" id="cd21109">
    <property type="entry name" value="SPASM"/>
    <property type="match status" value="1"/>
</dbReference>
<dbReference type="NCBIfam" id="TIGR04085">
    <property type="entry name" value="rSAM_more_4Fe4S"/>
    <property type="match status" value="1"/>
</dbReference>
<dbReference type="InterPro" id="IPR050377">
    <property type="entry name" value="Radical_SAM_PqqE_MftC-like"/>
</dbReference>
<comment type="cofactor">
    <cofactor evidence="1">
        <name>[4Fe-4S] cluster</name>
        <dbReference type="ChEBI" id="CHEBI:49883"/>
    </cofactor>
</comment>
<sequence>MKQEIFEKYYTFNPAYVLRNDVSRTVLVTADDHSLKGLDVDDVITLIHPVYAMLLSFFNGRKRLSESVSDASEFFNVSEEDIRKIISKMLDNENDIGVEYDNNFFYLPSKLLIERQEWMNIPLYQPGQFDIDCDVDLKSKRLNIPVYMSLLVNNRCRTDCIYCYADKRRIYDCTIPFGRLQEIIAEARSIGIVSFDLQGGELFLYPEWDMLLKELFKAGYTVYISTKYPLTREEIERLKEAGVEEIQISLDSIYADDLMANLRVEKVYRDKILAAVSMLDAAGISMKMKSVITSPIFNLGRLEEYIRYFNQFENVKIVELTAPARSLYKSQDDFEHYRLSPGQIKSILGLAKRMIANKEVSFELRTDIPEPEKNQNESPDEKRKVFLRRSQCSGNMTSFMVLPNGDVTICEEAYFNKNLCLGNILHTSIMDMWNSEKARGLFYIPQSAFPKESPCSACPEFKECRYGKGVCWTEAMAAYGEDNWMFPVPSCPHAPSGYNDILIW</sequence>
<reference evidence="7" key="2">
    <citation type="journal article" date="2021" name="PeerJ">
        <title>Extensive microbial diversity within the chicken gut microbiome revealed by metagenomics and culture.</title>
        <authorList>
            <person name="Gilroy R."/>
            <person name="Ravi A."/>
            <person name="Getino M."/>
            <person name="Pursley I."/>
            <person name="Horton D.L."/>
            <person name="Alikhan N.F."/>
            <person name="Baker D."/>
            <person name="Gharbi K."/>
            <person name="Hall N."/>
            <person name="Watson M."/>
            <person name="Adriaenssens E.M."/>
            <person name="Foster-Nyarko E."/>
            <person name="Jarju S."/>
            <person name="Secka A."/>
            <person name="Antonio M."/>
            <person name="Oren A."/>
            <person name="Chaudhuri R.R."/>
            <person name="La Ragione R."/>
            <person name="Hildebrand F."/>
            <person name="Pallen M.J."/>
        </authorList>
    </citation>
    <scope>NUCLEOTIDE SEQUENCE</scope>
    <source>
        <strain evidence="7">B1-8020</strain>
    </source>
</reference>
<dbReference type="InterPro" id="IPR007197">
    <property type="entry name" value="rSAM"/>
</dbReference>
<dbReference type="CDD" id="cd01335">
    <property type="entry name" value="Radical_SAM"/>
    <property type="match status" value="1"/>
</dbReference>
<keyword evidence="2" id="KW-0949">S-adenosyl-L-methionine</keyword>
<keyword evidence="4" id="KW-0408">Iron</keyword>
<dbReference type="SUPFAM" id="SSF102114">
    <property type="entry name" value="Radical SAM enzymes"/>
    <property type="match status" value="1"/>
</dbReference>
<dbReference type="SFLD" id="SFLDG01067">
    <property type="entry name" value="SPASM/twitch_domain_containing"/>
    <property type="match status" value="1"/>
</dbReference>
<dbReference type="GO" id="GO:0046872">
    <property type="term" value="F:metal ion binding"/>
    <property type="evidence" value="ECO:0007669"/>
    <property type="project" value="UniProtKB-KW"/>
</dbReference>
<keyword evidence="3" id="KW-0479">Metal-binding</keyword>
<comment type="caution">
    <text evidence="7">The sequence shown here is derived from an EMBL/GenBank/DDBJ whole genome shotgun (WGS) entry which is preliminary data.</text>
</comment>
<dbReference type="PANTHER" id="PTHR11228:SF7">
    <property type="entry name" value="PQQA PEPTIDE CYCLASE"/>
    <property type="match status" value="1"/>
</dbReference>
<evidence type="ECO:0000256" key="3">
    <source>
        <dbReference type="ARBA" id="ARBA00022723"/>
    </source>
</evidence>
<dbReference type="Pfam" id="PF13186">
    <property type="entry name" value="SPASM"/>
    <property type="match status" value="1"/>
</dbReference>
<organism evidence="7 8">
    <name type="scientific">Candidatus Merdivivens pullicola</name>
    <dbReference type="NCBI Taxonomy" id="2840872"/>
    <lineage>
        <taxon>Bacteria</taxon>
        <taxon>Pseudomonadati</taxon>
        <taxon>Bacteroidota</taxon>
        <taxon>Bacteroidia</taxon>
        <taxon>Bacteroidales</taxon>
        <taxon>Muribaculaceae</taxon>
        <taxon>Muribaculaceae incertae sedis</taxon>
        <taxon>Candidatus Merdivivens</taxon>
    </lineage>
</organism>
<protein>
    <submittedName>
        <fullName evidence="7">Radical SAM protein</fullName>
    </submittedName>
</protein>
<dbReference type="GO" id="GO:0003824">
    <property type="term" value="F:catalytic activity"/>
    <property type="evidence" value="ECO:0007669"/>
    <property type="project" value="InterPro"/>
</dbReference>
<dbReference type="PANTHER" id="PTHR11228">
    <property type="entry name" value="RADICAL SAM DOMAIN PROTEIN"/>
    <property type="match status" value="1"/>
</dbReference>
<dbReference type="GO" id="GO:0006783">
    <property type="term" value="P:heme biosynthetic process"/>
    <property type="evidence" value="ECO:0007669"/>
    <property type="project" value="TreeGrafter"/>
</dbReference>
<evidence type="ECO:0000256" key="5">
    <source>
        <dbReference type="ARBA" id="ARBA00023014"/>
    </source>
</evidence>
<evidence type="ECO:0000313" key="7">
    <source>
        <dbReference type="EMBL" id="MBO8472241.1"/>
    </source>
</evidence>
<evidence type="ECO:0000259" key="6">
    <source>
        <dbReference type="PROSITE" id="PS51918"/>
    </source>
</evidence>
<dbReference type="Pfam" id="PF04055">
    <property type="entry name" value="Radical_SAM"/>
    <property type="match status" value="1"/>
</dbReference>
<gene>
    <name evidence="7" type="ORF">IAB81_01235</name>
</gene>
<evidence type="ECO:0000256" key="1">
    <source>
        <dbReference type="ARBA" id="ARBA00001966"/>
    </source>
</evidence>
<dbReference type="Gene3D" id="3.20.20.70">
    <property type="entry name" value="Aldolase class I"/>
    <property type="match status" value="1"/>
</dbReference>
<keyword evidence="5" id="KW-0411">Iron-sulfur</keyword>
<name>A0A9D9IIK2_9BACT</name>
<dbReference type="AlphaFoldDB" id="A0A9D9IIK2"/>
<dbReference type="Proteomes" id="UP000823604">
    <property type="component" value="Unassembled WGS sequence"/>
</dbReference>
<dbReference type="InterPro" id="IPR058240">
    <property type="entry name" value="rSAM_sf"/>
</dbReference>
<dbReference type="GO" id="GO:0051536">
    <property type="term" value="F:iron-sulfur cluster binding"/>
    <property type="evidence" value="ECO:0007669"/>
    <property type="project" value="UniProtKB-KW"/>
</dbReference>
<evidence type="ECO:0000256" key="4">
    <source>
        <dbReference type="ARBA" id="ARBA00023004"/>
    </source>
</evidence>
<dbReference type="InterPro" id="IPR013785">
    <property type="entry name" value="Aldolase_TIM"/>
</dbReference>
<evidence type="ECO:0000256" key="2">
    <source>
        <dbReference type="ARBA" id="ARBA00022691"/>
    </source>
</evidence>
<accession>A0A9D9IIK2</accession>
<dbReference type="InterPro" id="IPR023885">
    <property type="entry name" value="4Fe4S-binding_SPASM_dom"/>
</dbReference>
<dbReference type="EMBL" id="JADIMA010000012">
    <property type="protein sequence ID" value="MBO8472241.1"/>
    <property type="molecule type" value="Genomic_DNA"/>
</dbReference>
<dbReference type="SFLD" id="SFLDS00029">
    <property type="entry name" value="Radical_SAM"/>
    <property type="match status" value="1"/>
</dbReference>
<reference evidence="7" key="1">
    <citation type="submission" date="2020-10" db="EMBL/GenBank/DDBJ databases">
        <authorList>
            <person name="Gilroy R."/>
        </authorList>
    </citation>
    <scope>NUCLEOTIDE SEQUENCE</scope>
    <source>
        <strain evidence="7">B1-8020</strain>
    </source>
</reference>
<proteinExistence type="predicted"/>